<dbReference type="eggNOG" id="COG0308">
    <property type="taxonomic scope" value="Bacteria"/>
</dbReference>
<dbReference type="Gene3D" id="2.60.40.1730">
    <property type="entry name" value="tricorn interacting facor f3 domain"/>
    <property type="match status" value="1"/>
</dbReference>
<dbReference type="InterPro" id="IPR042097">
    <property type="entry name" value="Aminopeptidase_N-like_N_sf"/>
</dbReference>
<evidence type="ECO:0000256" key="8">
    <source>
        <dbReference type="ARBA" id="ARBA00022723"/>
    </source>
</evidence>
<dbReference type="Gene3D" id="1.10.390.10">
    <property type="entry name" value="Neutral Protease Domain 2"/>
    <property type="match status" value="1"/>
</dbReference>
<dbReference type="InterPro" id="IPR014782">
    <property type="entry name" value="Peptidase_M1_dom"/>
</dbReference>
<keyword evidence="10" id="KW-0862">Zinc</keyword>
<evidence type="ECO:0000256" key="9">
    <source>
        <dbReference type="ARBA" id="ARBA00022801"/>
    </source>
</evidence>
<keyword evidence="9 18" id="KW-0378">Hydrolase</keyword>
<feature type="domain" description="Peptidase M1 membrane alanine aminopeptidase" evidence="14">
    <location>
        <begin position="228"/>
        <end position="442"/>
    </location>
</feature>
<evidence type="ECO:0000259" key="17">
    <source>
        <dbReference type="Pfam" id="PF17900"/>
    </source>
</evidence>
<dbReference type="InterPro" id="IPR037144">
    <property type="entry name" value="Peptidase_M1_pepN_C_sf"/>
</dbReference>
<feature type="domain" description="Peptidase M1 alanyl aminopeptidase Ig-like fold" evidence="15">
    <location>
        <begin position="447"/>
        <end position="552"/>
    </location>
</feature>
<dbReference type="KEGG" id="ttu:TERTU_2440"/>
<comment type="cofactor">
    <cofactor evidence="2">
        <name>Zn(2+)</name>
        <dbReference type="ChEBI" id="CHEBI:29105"/>
    </cofactor>
</comment>
<dbReference type="GO" id="GO:0008270">
    <property type="term" value="F:zinc ion binding"/>
    <property type="evidence" value="ECO:0007669"/>
    <property type="project" value="InterPro"/>
</dbReference>
<dbReference type="HOGENOM" id="CLU_007993_2_0_6"/>
<dbReference type="InterPro" id="IPR035414">
    <property type="entry name" value="Peptidase_M1_pepN_Ig-like"/>
</dbReference>
<feature type="domain" description="Peptidase M1 alanyl aminopeptidase C-terminal" evidence="16">
    <location>
        <begin position="556"/>
        <end position="889"/>
    </location>
</feature>
<evidence type="ECO:0000313" key="18">
    <source>
        <dbReference type="EMBL" id="ACS34817.1"/>
    </source>
</evidence>
<dbReference type="GO" id="GO:0016285">
    <property type="term" value="F:alanyl aminopeptidase activity"/>
    <property type="evidence" value="ECO:0007669"/>
    <property type="project" value="UniProtKB-EC"/>
</dbReference>
<dbReference type="FunFam" id="3.30.2010.30:FF:000002">
    <property type="entry name" value="Putative aminopeptidase N"/>
    <property type="match status" value="1"/>
</dbReference>
<dbReference type="Gene3D" id="3.30.2010.30">
    <property type="match status" value="1"/>
</dbReference>
<sequence length="889" mass="99821">MKDAQPSAIFLQDYKAPSFIISRTELSFELFEDHALVHSQLHMQRDAGAAGPLVLDGQDLELVSVAVNDVPLTSAQYTVDAESLSIAELPDTFVLSCTTRIKPQENTALEGLYRSQKMFCTQCEAEGFRRITYYLDRPDVMSEFFTEIVADKGKYPVLLSNGNLIEQNELPDNRHQVKWHDPHKKPCYLFALVAGDLVSLDDTFTTVSGRSVVLRIFVEQKDIHKCDYAMAALKKSMKWDEEVYGREYDLDIFMIVAVDDFNMGAMENKGLNIFNSSCVLANQVSTTDDNFLSVEAIVAHEYFHNWSGNRVTCRDWFQLSLKEGFTVFRDAEFSADMNSRTVKRIEDVKVMRTNQFAEDSGPMAHPVQPPSYIEISNFYTLTVYEKGAEVVRMIHQLLGAEAFRKGSDLYFSRHDGQAVTIKEFVSAMAEVSGRDFSQFMNWYQQAGTPEVALKGEYDPSAQTYKLTVKQHCRPTPECKDKKPYLIPLAMGLLGANGALPLYLGDDLDAEKPTHRVLEVTEAEQQFLFTQVAEEPVPSLFRNFSAPVKYQYNYSLDDLQRIITLDEDGFCRWDASQQMAISVIHRVLAEMAESPAPTVDSRIIDAHSALLDEAISAVTGNTEADLHLLAYMLSLPSEGYLAELKTPIDVEGIHFARNRVKRKLAAALKEKYRTLYVKLADATTEFSVDAAAIARRYLKNLCLDALVFAADEAGVELCKAQLHHANNMTDELSALRILVHNTNPFIGDVAPYLEAFYQKWKADSLVMNKWLAVQASRPAADALASVSSLLKHPAFDKNNPNKLRAVLGTFANGNPIGFHARSGAGYEFFADQVIAVDARNPQIAARLVAPLTQWKKHDEQRQGVMRNALEKISRVEKLSKDVYEIVSKSL</sequence>
<dbReference type="EMBL" id="CP001614">
    <property type="protein sequence ID" value="ACS34817.1"/>
    <property type="molecule type" value="Genomic_DNA"/>
</dbReference>
<gene>
    <name evidence="18" type="primary">pepN_1</name>
    <name evidence="18" type="ordered locus">TERTU_2440</name>
</gene>
<protein>
    <recommendedName>
        <fullName evidence="5 13">Aminopeptidase N</fullName>
        <ecNumber evidence="4 13">3.4.11.2</ecNumber>
    </recommendedName>
</protein>
<dbReference type="Pfam" id="PF11940">
    <property type="entry name" value="DUF3458"/>
    <property type="match status" value="1"/>
</dbReference>
<keyword evidence="11" id="KW-0482">Metalloprotease</keyword>
<dbReference type="SUPFAM" id="SSF63737">
    <property type="entry name" value="Leukotriene A4 hydrolase N-terminal domain"/>
    <property type="match status" value="1"/>
</dbReference>
<dbReference type="Pfam" id="PF01433">
    <property type="entry name" value="Peptidase_M1"/>
    <property type="match status" value="1"/>
</dbReference>
<comment type="function">
    <text evidence="12">Aminopeptidase N is involved in the degradation of intracellular peptides generated by protein breakdown during normal growth as well as in response to nutrient starvation.</text>
</comment>
<dbReference type="PANTHER" id="PTHR46322:SF1">
    <property type="entry name" value="PUROMYCIN-SENSITIVE AMINOPEPTIDASE"/>
    <property type="match status" value="1"/>
</dbReference>
<evidence type="ECO:0000256" key="3">
    <source>
        <dbReference type="ARBA" id="ARBA00010136"/>
    </source>
</evidence>
<dbReference type="InterPro" id="IPR027268">
    <property type="entry name" value="Peptidase_M4/M1_CTD_sf"/>
</dbReference>
<keyword evidence="7" id="KW-0645">Protease</keyword>
<dbReference type="InterPro" id="IPR012779">
    <property type="entry name" value="Peptidase_M1_pepN"/>
</dbReference>
<dbReference type="Gene3D" id="2.60.40.1840">
    <property type="match status" value="1"/>
</dbReference>
<dbReference type="SUPFAM" id="SSF55486">
    <property type="entry name" value="Metalloproteases ('zincins'), catalytic domain"/>
    <property type="match status" value="1"/>
</dbReference>
<dbReference type="STRING" id="377629.TERTU_2440"/>
<dbReference type="PRINTS" id="PR00756">
    <property type="entry name" value="ALADIPTASE"/>
</dbReference>
<dbReference type="InterPro" id="IPR038438">
    <property type="entry name" value="PepN_Ig-like_sf"/>
</dbReference>
<keyword evidence="8" id="KW-0479">Metal-binding</keyword>
<feature type="domain" description="Aminopeptidase N-like N-terminal" evidence="17">
    <location>
        <begin position="52"/>
        <end position="189"/>
    </location>
</feature>
<evidence type="ECO:0000256" key="5">
    <source>
        <dbReference type="ARBA" id="ARBA00015611"/>
    </source>
</evidence>
<dbReference type="PANTHER" id="PTHR46322">
    <property type="entry name" value="PUROMYCIN-SENSITIVE AMINOPEPTIDASE"/>
    <property type="match status" value="1"/>
</dbReference>
<dbReference type="Gene3D" id="1.25.50.10">
    <property type="entry name" value="Peptidase M1, alanyl aminopeptidase, C-terminal domain"/>
    <property type="match status" value="1"/>
</dbReference>
<proteinExistence type="inferred from homology"/>
<dbReference type="Proteomes" id="UP000009080">
    <property type="component" value="Chromosome"/>
</dbReference>
<evidence type="ECO:0000256" key="7">
    <source>
        <dbReference type="ARBA" id="ARBA00022670"/>
    </source>
</evidence>
<evidence type="ECO:0000259" key="16">
    <source>
        <dbReference type="Pfam" id="PF17432"/>
    </source>
</evidence>
<reference evidence="18 19" key="1">
    <citation type="journal article" date="2009" name="PLoS ONE">
        <title>The complete genome of Teredinibacter turnerae T7901: an intracellular endosymbiont of marine wood-boring bivalves (shipworms).</title>
        <authorList>
            <person name="Yang J.C."/>
            <person name="Madupu R."/>
            <person name="Durkin A.S."/>
            <person name="Ekborg N.A."/>
            <person name="Pedamallu C.S."/>
            <person name="Hostetler J.B."/>
            <person name="Radune D."/>
            <person name="Toms B.S."/>
            <person name="Henrissat B."/>
            <person name="Coutinho P.M."/>
            <person name="Schwarz S."/>
            <person name="Field L."/>
            <person name="Trindade-Silva A.E."/>
            <person name="Soares C.A.G."/>
            <person name="Elshahawi S."/>
            <person name="Hanora A."/>
            <person name="Schmidt E.W."/>
            <person name="Haygood M.G."/>
            <person name="Posfai J."/>
            <person name="Benner J."/>
            <person name="Madinger C."/>
            <person name="Nove J."/>
            <person name="Anton B."/>
            <person name="Chaudhary K."/>
            <person name="Foster J."/>
            <person name="Holman A."/>
            <person name="Kumar S."/>
            <person name="Lessard P.A."/>
            <person name="Luyten Y.A."/>
            <person name="Slatko B."/>
            <person name="Wood N."/>
            <person name="Wu B."/>
            <person name="Teplitski M."/>
            <person name="Mougous J.D."/>
            <person name="Ward N."/>
            <person name="Eisen J.A."/>
            <person name="Badger J.H."/>
            <person name="Distel D.L."/>
        </authorList>
    </citation>
    <scope>NUCLEOTIDE SEQUENCE [LARGE SCALE GENOMIC DNA]</scope>
    <source>
        <strain evidence="19">ATCC 39867 / T7901</strain>
    </source>
</reference>
<dbReference type="Pfam" id="PF17432">
    <property type="entry name" value="DUF3458_C"/>
    <property type="match status" value="1"/>
</dbReference>
<dbReference type="OrthoDB" id="100605at2"/>
<evidence type="ECO:0000256" key="2">
    <source>
        <dbReference type="ARBA" id="ARBA00001947"/>
    </source>
</evidence>
<evidence type="ECO:0000259" key="14">
    <source>
        <dbReference type="Pfam" id="PF01433"/>
    </source>
</evidence>
<dbReference type="GO" id="GO:0006508">
    <property type="term" value="P:proteolysis"/>
    <property type="evidence" value="ECO:0007669"/>
    <property type="project" value="UniProtKB-UniRule"/>
</dbReference>
<dbReference type="MEROPS" id="M01.005"/>
<evidence type="ECO:0000256" key="11">
    <source>
        <dbReference type="ARBA" id="ARBA00023049"/>
    </source>
</evidence>
<name>C5BL05_TERTT</name>
<dbReference type="FunFam" id="2.60.40.1840:FF:000001">
    <property type="entry name" value="Aminopeptidase N"/>
    <property type="match status" value="1"/>
</dbReference>
<keyword evidence="6 18" id="KW-0031">Aminopeptidase</keyword>
<evidence type="ECO:0000313" key="19">
    <source>
        <dbReference type="Proteomes" id="UP000009080"/>
    </source>
</evidence>
<evidence type="ECO:0000259" key="15">
    <source>
        <dbReference type="Pfam" id="PF11940"/>
    </source>
</evidence>
<dbReference type="RefSeq" id="WP_015818923.1">
    <property type="nucleotide sequence ID" value="NC_012997.1"/>
</dbReference>
<evidence type="ECO:0000256" key="4">
    <source>
        <dbReference type="ARBA" id="ARBA00012564"/>
    </source>
</evidence>
<comment type="catalytic activity">
    <reaction evidence="1">
        <text>Release of an N-terminal amino acid, Xaa-|-Yaa- from a peptide, amide or arylamide. Xaa is preferably Ala, but may be most amino acids including Pro (slow action). When a terminal hydrophobic residue is followed by a prolyl residue, the two may be released as an intact Xaa-Pro dipeptide.</text>
        <dbReference type="EC" id="3.4.11.2"/>
    </reaction>
</comment>
<dbReference type="InterPro" id="IPR024601">
    <property type="entry name" value="Peptidase_M1_pepN_C"/>
</dbReference>
<dbReference type="AlphaFoldDB" id="C5BL05"/>
<evidence type="ECO:0000256" key="6">
    <source>
        <dbReference type="ARBA" id="ARBA00022438"/>
    </source>
</evidence>
<dbReference type="InterPro" id="IPR001930">
    <property type="entry name" value="Peptidase_M1"/>
</dbReference>
<dbReference type="Pfam" id="PF17900">
    <property type="entry name" value="Peptidase_M1_N"/>
    <property type="match status" value="1"/>
</dbReference>
<evidence type="ECO:0000256" key="13">
    <source>
        <dbReference type="NCBIfam" id="TIGR02414"/>
    </source>
</evidence>
<dbReference type="CDD" id="cd09600">
    <property type="entry name" value="M1_APN"/>
    <property type="match status" value="1"/>
</dbReference>
<dbReference type="GO" id="GO:0008237">
    <property type="term" value="F:metallopeptidase activity"/>
    <property type="evidence" value="ECO:0007669"/>
    <property type="project" value="UniProtKB-UniRule"/>
</dbReference>
<dbReference type="FunFam" id="2.60.40.1730:FF:000005">
    <property type="entry name" value="Aminopeptidase N"/>
    <property type="match status" value="1"/>
</dbReference>
<evidence type="ECO:0000256" key="10">
    <source>
        <dbReference type="ARBA" id="ARBA00022833"/>
    </source>
</evidence>
<evidence type="ECO:0000256" key="1">
    <source>
        <dbReference type="ARBA" id="ARBA00000098"/>
    </source>
</evidence>
<organism evidence="18 19">
    <name type="scientific">Teredinibacter turnerae (strain ATCC 39867 / T7901)</name>
    <dbReference type="NCBI Taxonomy" id="377629"/>
    <lineage>
        <taxon>Bacteria</taxon>
        <taxon>Pseudomonadati</taxon>
        <taxon>Pseudomonadota</taxon>
        <taxon>Gammaproteobacteria</taxon>
        <taxon>Cellvibrionales</taxon>
        <taxon>Cellvibrionaceae</taxon>
        <taxon>Teredinibacter</taxon>
    </lineage>
</organism>
<keyword evidence="19" id="KW-1185">Reference proteome</keyword>
<dbReference type="InterPro" id="IPR045357">
    <property type="entry name" value="Aminopeptidase_N-like_N"/>
</dbReference>
<comment type="similarity">
    <text evidence="3">Belongs to the peptidase M1 family.</text>
</comment>
<accession>C5BL05</accession>
<evidence type="ECO:0000256" key="12">
    <source>
        <dbReference type="ARBA" id="ARBA00059739"/>
    </source>
</evidence>
<dbReference type="EC" id="3.4.11.2" evidence="4 13"/>
<dbReference type="NCBIfam" id="TIGR02414">
    <property type="entry name" value="pepN_proteo"/>
    <property type="match status" value="1"/>
</dbReference>